<dbReference type="RefSeq" id="WP_131408465.1">
    <property type="nucleotide sequence ID" value="NZ_SJOP01000006.1"/>
</dbReference>
<reference evidence="1 2" key="1">
    <citation type="submission" date="2019-02" db="EMBL/GenBank/DDBJ databases">
        <title>The draft genome of Kosakonia quasisacchari strain WCHKQ120001.</title>
        <authorList>
            <person name="Wang C."/>
            <person name="Feng Y."/>
            <person name="Zong Z."/>
        </authorList>
    </citation>
    <scope>NUCLEOTIDE SEQUENCE [LARGE SCALE GENOMIC DNA]</scope>
    <source>
        <strain evidence="1 2">WCHKQ120001</strain>
    </source>
</reference>
<gene>
    <name evidence="1" type="ORF">E0L21_08405</name>
</gene>
<evidence type="ECO:0000313" key="2">
    <source>
        <dbReference type="Proteomes" id="UP000291793"/>
    </source>
</evidence>
<dbReference type="Proteomes" id="UP000291793">
    <property type="component" value="Unassembled WGS sequence"/>
</dbReference>
<comment type="caution">
    <text evidence="1">The sequence shown here is derived from an EMBL/GenBank/DDBJ whole genome shotgun (WGS) entry which is preliminary data.</text>
</comment>
<dbReference type="EMBL" id="SJOP01000006">
    <property type="protein sequence ID" value="TCC12653.1"/>
    <property type="molecule type" value="Genomic_DNA"/>
</dbReference>
<dbReference type="AlphaFoldDB" id="A0A4R0HPH9"/>
<dbReference type="OrthoDB" id="6466596at2"/>
<accession>A0A4R0HPH9</accession>
<keyword evidence="2" id="KW-1185">Reference proteome</keyword>
<proteinExistence type="predicted"/>
<protein>
    <submittedName>
        <fullName evidence="1">Uncharacterized protein</fullName>
    </submittedName>
</protein>
<evidence type="ECO:0000313" key="1">
    <source>
        <dbReference type="EMBL" id="TCC12653.1"/>
    </source>
</evidence>
<organism evidence="1 2">
    <name type="scientific">Kosakonia quasisacchari</name>
    <dbReference type="NCBI Taxonomy" id="2529380"/>
    <lineage>
        <taxon>Bacteria</taxon>
        <taxon>Pseudomonadati</taxon>
        <taxon>Pseudomonadota</taxon>
        <taxon>Gammaproteobacteria</taxon>
        <taxon>Enterobacterales</taxon>
        <taxon>Enterobacteriaceae</taxon>
        <taxon>Kosakonia</taxon>
    </lineage>
</organism>
<sequence>MLFISGYSLFALNNIKESVAGFALGFYQYDSLAQTSARLRLDDLTPEAKNAPLVEQLAGIAKSMDQYAQQLADVVSFFTLDEQKNTQSVH</sequence>
<name>A0A4R0HPH9_9ENTR</name>